<dbReference type="GO" id="GO:0048245">
    <property type="term" value="P:eosinophil chemotaxis"/>
    <property type="evidence" value="ECO:0007669"/>
    <property type="project" value="TreeGrafter"/>
</dbReference>
<dbReference type="AlphaFoldDB" id="A0A7K5Q4U6"/>
<dbReference type="CDD" id="cd00272">
    <property type="entry name" value="Chemokine_CC"/>
    <property type="match status" value="1"/>
</dbReference>
<evidence type="ECO:0000313" key="5">
    <source>
        <dbReference type="EMBL" id="NWT61848.1"/>
    </source>
</evidence>
<evidence type="ECO:0000256" key="1">
    <source>
        <dbReference type="ARBA" id="ARBA00022500"/>
    </source>
</evidence>
<dbReference type="GO" id="GO:0005615">
    <property type="term" value="C:extracellular space"/>
    <property type="evidence" value="ECO:0007669"/>
    <property type="project" value="UniProtKB-KW"/>
</dbReference>
<gene>
    <name evidence="5" type="primary">Ccl22</name>
    <name evidence="5" type="ORF">ERYMCC_R02738</name>
</gene>
<dbReference type="SMART" id="SM00199">
    <property type="entry name" value="SCY"/>
    <property type="match status" value="1"/>
</dbReference>
<dbReference type="Gene3D" id="2.40.50.40">
    <property type="match status" value="1"/>
</dbReference>
<dbReference type="PANTHER" id="PTHR12015:SF103">
    <property type="entry name" value="C-C MOTIF CHEMOKINE 4-RELATED"/>
    <property type="match status" value="1"/>
</dbReference>
<dbReference type="InterPro" id="IPR039809">
    <property type="entry name" value="Chemokine_b/g/d"/>
</dbReference>
<keyword evidence="2" id="KW-0202">Cytokine</keyword>
<dbReference type="PANTHER" id="PTHR12015">
    <property type="entry name" value="SMALL INDUCIBLE CYTOKINE A"/>
    <property type="match status" value="1"/>
</dbReference>
<proteinExistence type="predicted"/>
<dbReference type="Pfam" id="PF00048">
    <property type="entry name" value="IL8"/>
    <property type="match status" value="1"/>
</dbReference>
<keyword evidence="1" id="KW-0145">Chemotaxis</keyword>
<feature type="non-terminal residue" evidence="5">
    <location>
        <position position="1"/>
    </location>
</feature>
<dbReference type="InterPro" id="IPR001811">
    <property type="entry name" value="Chemokine_IL8-like_dom"/>
</dbReference>
<dbReference type="SUPFAM" id="SSF54117">
    <property type="entry name" value="Interleukin 8-like chemokines"/>
    <property type="match status" value="1"/>
</dbReference>
<dbReference type="GO" id="GO:0048020">
    <property type="term" value="F:CCR chemokine receptor binding"/>
    <property type="evidence" value="ECO:0007669"/>
    <property type="project" value="TreeGrafter"/>
</dbReference>
<feature type="domain" description="Chemokine interleukin-8-like" evidence="4">
    <location>
        <begin position="1"/>
        <end position="55"/>
    </location>
</feature>
<dbReference type="GO" id="GO:0061844">
    <property type="term" value="P:antimicrobial humoral immune response mediated by antimicrobial peptide"/>
    <property type="evidence" value="ECO:0007669"/>
    <property type="project" value="TreeGrafter"/>
</dbReference>
<name>A0A7K5Q4U6_9CORV</name>
<dbReference type="GO" id="GO:0070098">
    <property type="term" value="P:chemokine-mediated signaling pathway"/>
    <property type="evidence" value="ECO:0007669"/>
    <property type="project" value="TreeGrafter"/>
</dbReference>
<dbReference type="Proteomes" id="UP000532437">
    <property type="component" value="Unassembled WGS sequence"/>
</dbReference>
<keyword evidence="3" id="KW-0732">Signal</keyword>
<comment type="caution">
    <text evidence="5">The sequence shown here is derived from an EMBL/GenBank/DDBJ whole genome shotgun (WGS) entry which is preliminary data.</text>
</comment>
<evidence type="ECO:0000313" key="6">
    <source>
        <dbReference type="Proteomes" id="UP000532437"/>
    </source>
</evidence>
<dbReference type="InterPro" id="IPR036048">
    <property type="entry name" value="Interleukin_8-like_sf"/>
</dbReference>
<evidence type="ECO:0000256" key="2">
    <source>
        <dbReference type="ARBA" id="ARBA00022514"/>
    </source>
</evidence>
<dbReference type="GO" id="GO:0006954">
    <property type="term" value="P:inflammatory response"/>
    <property type="evidence" value="ECO:0007669"/>
    <property type="project" value="TreeGrafter"/>
</dbReference>
<sequence>CCFSYTRLPIPQRVVRTVHVTSRACRLPAVVLVTKKNRKMCADPRMAWVQKLVEH</sequence>
<accession>A0A7K5Q4U6</accession>
<keyword evidence="6" id="KW-1185">Reference proteome</keyword>
<dbReference type="EMBL" id="VZRG01004384">
    <property type="protein sequence ID" value="NWT61848.1"/>
    <property type="molecule type" value="Genomic_DNA"/>
</dbReference>
<organism evidence="5 6">
    <name type="scientific">Erythrocercus mccallii</name>
    <dbReference type="NCBI Taxonomy" id="107208"/>
    <lineage>
        <taxon>Eukaryota</taxon>
        <taxon>Metazoa</taxon>
        <taxon>Chordata</taxon>
        <taxon>Craniata</taxon>
        <taxon>Vertebrata</taxon>
        <taxon>Euteleostomi</taxon>
        <taxon>Archelosauria</taxon>
        <taxon>Archosauria</taxon>
        <taxon>Dinosauria</taxon>
        <taxon>Saurischia</taxon>
        <taxon>Theropoda</taxon>
        <taxon>Coelurosauria</taxon>
        <taxon>Aves</taxon>
        <taxon>Neognathae</taxon>
        <taxon>Neoaves</taxon>
        <taxon>Telluraves</taxon>
        <taxon>Australaves</taxon>
        <taxon>Passeriformes</taxon>
        <taxon>Corvoidea</taxon>
        <taxon>Dicruridae</taxon>
        <taxon>Erythrocercus</taxon>
    </lineage>
</organism>
<dbReference type="GO" id="GO:0030335">
    <property type="term" value="P:positive regulation of cell migration"/>
    <property type="evidence" value="ECO:0007669"/>
    <property type="project" value="TreeGrafter"/>
</dbReference>
<evidence type="ECO:0000256" key="3">
    <source>
        <dbReference type="ARBA" id="ARBA00022729"/>
    </source>
</evidence>
<protein>
    <submittedName>
        <fullName evidence="5">CCL22 protein</fullName>
    </submittedName>
</protein>
<dbReference type="GO" id="GO:0008009">
    <property type="term" value="F:chemokine activity"/>
    <property type="evidence" value="ECO:0007669"/>
    <property type="project" value="InterPro"/>
</dbReference>
<feature type="non-terminal residue" evidence="5">
    <location>
        <position position="55"/>
    </location>
</feature>
<evidence type="ECO:0000259" key="4">
    <source>
        <dbReference type="SMART" id="SM00199"/>
    </source>
</evidence>
<reference evidence="5 6" key="1">
    <citation type="submission" date="2019-09" db="EMBL/GenBank/DDBJ databases">
        <title>Bird 10,000 Genomes (B10K) Project - Family phase.</title>
        <authorList>
            <person name="Zhang G."/>
        </authorList>
    </citation>
    <scope>NUCLEOTIDE SEQUENCE [LARGE SCALE GENOMIC DNA]</scope>
    <source>
        <strain evidence="5">B10K-DU-002-60</strain>
        <tissue evidence="5">Muscle</tissue>
    </source>
</reference>